<proteinExistence type="predicted"/>
<evidence type="ECO:0008006" key="3">
    <source>
        <dbReference type="Google" id="ProtNLM"/>
    </source>
</evidence>
<sequence length="78" mass="8834">MAHKCESCGMPIETGPYCQYCVDETGALQDFETRFARMVDWQLRERGGPREAAEQATLAYMATLPAWRDHPRVKAARG</sequence>
<keyword evidence="2" id="KW-1185">Reference proteome</keyword>
<dbReference type="Proteomes" id="UP000249524">
    <property type="component" value="Unassembled WGS sequence"/>
</dbReference>
<comment type="caution">
    <text evidence="1">The sequence shown here is derived from an EMBL/GenBank/DDBJ whole genome shotgun (WGS) entry which is preliminary data.</text>
</comment>
<evidence type="ECO:0000313" key="1">
    <source>
        <dbReference type="EMBL" id="RAK67222.1"/>
    </source>
</evidence>
<name>A0A328BIB2_9CAUL</name>
<gene>
    <name evidence="1" type="ORF">DJ019_04615</name>
</gene>
<organism evidence="1 2">
    <name type="scientific">Phenylobacterium kunshanense</name>
    <dbReference type="NCBI Taxonomy" id="1445034"/>
    <lineage>
        <taxon>Bacteria</taxon>
        <taxon>Pseudomonadati</taxon>
        <taxon>Pseudomonadota</taxon>
        <taxon>Alphaproteobacteria</taxon>
        <taxon>Caulobacterales</taxon>
        <taxon>Caulobacteraceae</taxon>
        <taxon>Phenylobacterium</taxon>
    </lineage>
</organism>
<accession>A0A328BIB2</accession>
<evidence type="ECO:0000313" key="2">
    <source>
        <dbReference type="Proteomes" id="UP000249524"/>
    </source>
</evidence>
<dbReference type="AlphaFoldDB" id="A0A328BIB2"/>
<dbReference type="EMBL" id="QFYS01000002">
    <property type="protein sequence ID" value="RAK67222.1"/>
    <property type="molecule type" value="Genomic_DNA"/>
</dbReference>
<protein>
    <recommendedName>
        <fullName evidence="3">Zinc ribbon domain-containing protein</fullName>
    </recommendedName>
</protein>
<reference evidence="1 2" key="1">
    <citation type="submission" date="2018-05" db="EMBL/GenBank/DDBJ databases">
        <authorList>
            <person name="Lanie J.A."/>
            <person name="Ng W.-L."/>
            <person name="Kazmierczak K.M."/>
            <person name="Andrzejewski T.M."/>
            <person name="Davidsen T.M."/>
            <person name="Wayne K.J."/>
            <person name="Tettelin H."/>
            <person name="Glass J.I."/>
            <person name="Rusch D."/>
            <person name="Podicherti R."/>
            <person name="Tsui H.-C.T."/>
            <person name="Winkler M.E."/>
        </authorList>
    </citation>
    <scope>NUCLEOTIDE SEQUENCE [LARGE SCALE GENOMIC DNA]</scope>
    <source>
        <strain evidence="1 2">BUT-10</strain>
    </source>
</reference>